<dbReference type="GeneID" id="4585041"/>
<dbReference type="KEGG" id="nfi:NFIA_059830"/>
<dbReference type="OrthoDB" id="8954335at2759"/>
<name>A1DPA7_NEOFI</name>
<accession>A1DPA7</accession>
<gene>
    <name evidence="1" type="ORF">NFIA_059830</name>
</gene>
<evidence type="ECO:0000313" key="2">
    <source>
        <dbReference type="Proteomes" id="UP000006702"/>
    </source>
</evidence>
<reference evidence="2" key="1">
    <citation type="journal article" date="2008" name="PLoS Genet.">
        <title>Genomic islands in the pathogenic filamentous fungus Aspergillus fumigatus.</title>
        <authorList>
            <person name="Fedorova N.D."/>
            <person name="Khaldi N."/>
            <person name="Joardar V.S."/>
            <person name="Maiti R."/>
            <person name="Amedeo P."/>
            <person name="Anderson M.J."/>
            <person name="Crabtree J."/>
            <person name="Silva J.C."/>
            <person name="Badger J.H."/>
            <person name="Albarraq A."/>
            <person name="Angiuoli S."/>
            <person name="Bussey H."/>
            <person name="Bowyer P."/>
            <person name="Cotty P.J."/>
            <person name="Dyer P.S."/>
            <person name="Egan A."/>
            <person name="Galens K."/>
            <person name="Fraser-Liggett C.M."/>
            <person name="Haas B.J."/>
            <person name="Inman J.M."/>
            <person name="Kent R."/>
            <person name="Lemieux S."/>
            <person name="Malavazi I."/>
            <person name="Orvis J."/>
            <person name="Roemer T."/>
            <person name="Ronning C.M."/>
            <person name="Sundaram J.P."/>
            <person name="Sutton G."/>
            <person name="Turner G."/>
            <person name="Venter J.C."/>
            <person name="White O.R."/>
            <person name="Whitty B.R."/>
            <person name="Youngman P."/>
            <person name="Wolfe K.H."/>
            <person name="Goldman G.H."/>
            <person name="Wortman J.R."/>
            <person name="Jiang B."/>
            <person name="Denning D.W."/>
            <person name="Nierman W.C."/>
        </authorList>
    </citation>
    <scope>NUCLEOTIDE SEQUENCE [LARGE SCALE GENOMIC DNA]</scope>
    <source>
        <strain evidence="2">ATCC 1020 / DSM 3700 / CBS 544.65 / FGSC A1164 / JCM 1740 / NRRL 181 / WB 181</strain>
    </source>
</reference>
<dbReference type="RefSeq" id="XP_001258525.1">
    <property type="nucleotide sequence ID" value="XM_001258524.1"/>
</dbReference>
<organism evidence="1 2">
    <name type="scientific">Neosartorya fischeri (strain ATCC 1020 / DSM 3700 / CBS 544.65 / FGSC A1164 / JCM 1740 / NRRL 181 / WB 181)</name>
    <name type="common">Aspergillus fischerianus</name>
    <dbReference type="NCBI Taxonomy" id="331117"/>
    <lineage>
        <taxon>Eukaryota</taxon>
        <taxon>Fungi</taxon>
        <taxon>Dikarya</taxon>
        <taxon>Ascomycota</taxon>
        <taxon>Pezizomycotina</taxon>
        <taxon>Eurotiomycetes</taxon>
        <taxon>Eurotiomycetidae</taxon>
        <taxon>Eurotiales</taxon>
        <taxon>Aspergillaceae</taxon>
        <taxon>Aspergillus</taxon>
        <taxon>Aspergillus subgen. Fumigati</taxon>
    </lineage>
</organism>
<dbReference type="HOGENOM" id="CLU_1759302_0_0_1"/>
<evidence type="ECO:0000313" key="1">
    <source>
        <dbReference type="EMBL" id="EAW16628.1"/>
    </source>
</evidence>
<protein>
    <submittedName>
        <fullName evidence="1">Uncharacterized protein</fullName>
    </submittedName>
</protein>
<dbReference type="VEuPathDB" id="FungiDB:NFIA_059830"/>
<proteinExistence type="predicted"/>
<keyword evidence="2" id="KW-1185">Reference proteome</keyword>
<dbReference type="EMBL" id="DS027698">
    <property type="protein sequence ID" value="EAW16628.1"/>
    <property type="molecule type" value="Genomic_DNA"/>
</dbReference>
<dbReference type="Proteomes" id="UP000006702">
    <property type="component" value="Unassembled WGS sequence"/>
</dbReference>
<sequence>MLPKPPAAPELTVQGQTITVTWSQEREEAEERAIPMKGFNCANNYRSVAMEHPCHGPHGVSIERIRGDLEFGYHWRLTERSTGNLCSLGHYTLVAHASVVKSLHPEWIVVEVWISGYVMKSNFNKSVRWTTAGSIRPIHLQWPRRGDP</sequence>
<dbReference type="AlphaFoldDB" id="A1DPA7"/>